<evidence type="ECO:0000256" key="2">
    <source>
        <dbReference type="SAM" id="Phobius"/>
    </source>
</evidence>
<keyword evidence="2" id="KW-1133">Transmembrane helix</keyword>
<keyword evidence="2" id="KW-0812">Transmembrane</keyword>
<evidence type="ECO:0000313" key="4">
    <source>
        <dbReference type="Proteomes" id="UP000325433"/>
    </source>
</evidence>
<name>A0A5N6VYK2_9EURO</name>
<dbReference type="AlphaFoldDB" id="A0A5N6VYK2"/>
<dbReference type="EMBL" id="ML738324">
    <property type="protein sequence ID" value="KAE8313583.1"/>
    <property type="molecule type" value="Genomic_DNA"/>
</dbReference>
<evidence type="ECO:0000313" key="3">
    <source>
        <dbReference type="EMBL" id="KAE8313583.1"/>
    </source>
</evidence>
<keyword evidence="2" id="KW-0472">Membrane</keyword>
<gene>
    <name evidence="3" type="ORF">BDV41DRAFT_257185</name>
</gene>
<reference evidence="4" key="1">
    <citation type="submission" date="2019-04" db="EMBL/GenBank/DDBJ databases">
        <title>Friends and foes A comparative genomics studyof 23 Aspergillus species from section Flavi.</title>
        <authorList>
            <consortium name="DOE Joint Genome Institute"/>
            <person name="Kjaerbolling I."/>
            <person name="Vesth T."/>
            <person name="Frisvad J.C."/>
            <person name="Nybo J.L."/>
            <person name="Theobald S."/>
            <person name="Kildgaard S."/>
            <person name="Isbrandt T."/>
            <person name="Kuo A."/>
            <person name="Sato A."/>
            <person name="Lyhne E.K."/>
            <person name="Kogle M.E."/>
            <person name="Wiebenga A."/>
            <person name="Kun R.S."/>
            <person name="Lubbers R.J."/>
            <person name="Makela M.R."/>
            <person name="Barry K."/>
            <person name="Chovatia M."/>
            <person name="Clum A."/>
            <person name="Daum C."/>
            <person name="Haridas S."/>
            <person name="He G."/>
            <person name="LaButti K."/>
            <person name="Lipzen A."/>
            <person name="Mondo S."/>
            <person name="Riley R."/>
            <person name="Salamov A."/>
            <person name="Simmons B.A."/>
            <person name="Magnuson J.K."/>
            <person name="Henrissat B."/>
            <person name="Mortensen U.H."/>
            <person name="Larsen T.O."/>
            <person name="Devries R.P."/>
            <person name="Grigoriev I.V."/>
            <person name="Machida M."/>
            <person name="Baker S.E."/>
            <person name="Andersen M.R."/>
        </authorList>
    </citation>
    <scope>NUCLEOTIDE SEQUENCE [LARGE SCALE GENOMIC DNA]</scope>
    <source>
        <strain evidence="4">CBS 130015</strain>
    </source>
</reference>
<proteinExistence type="predicted"/>
<dbReference type="Proteomes" id="UP000325433">
    <property type="component" value="Unassembled WGS sequence"/>
</dbReference>
<sequence length="124" mass="14886">MTLKQTPRSRLREKNPEDYRFTHRNKKSPRKLPRNPIVSRWPYQLTLRPESGHYYAYYAPLRRDRQTVGIWCLGKVYFTYFFGIWVVFWLVLGGIRFQSLVDLGRTVVDLPGVILGFWSTLWVF</sequence>
<feature type="region of interest" description="Disordered" evidence="1">
    <location>
        <begin position="1"/>
        <end position="35"/>
    </location>
</feature>
<protein>
    <submittedName>
        <fullName evidence="3">Uncharacterized protein</fullName>
    </submittedName>
</protein>
<accession>A0A5N6VYK2</accession>
<feature type="transmembrane region" description="Helical" evidence="2">
    <location>
        <begin position="68"/>
        <end position="91"/>
    </location>
</feature>
<keyword evidence="4" id="KW-1185">Reference proteome</keyword>
<feature type="compositionally biased region" description="Basic residues" evidence="1">
    <location>
        <begin position="22"/>
        <end position="33"/>
    </location>
</feature>
<evidence type="ECO:0000256" key="1">
    <source>
        <dbReference type="SAM" id="MobiDB-lite"/>
    </source>
</evidence>
<organism evidence="3 4">
    <name type="scientific">Aspergillus transmontanensis</name>
    <dbReference type="NCBI Taxonomy" id="1034304"/>
    <lineage>
        <taxon>Eukaryota</taxon>
        <taxon>Fungi</taxon>
        <taxon>Dikarya</taxon>
        <taxon>Ascomycota</taxon>
        <taxon>Pezizomycotina</taxon>
        <taxon>Eurotiomycetes</taxon>
        <taxon>Eurotiomycetidae</taxon>
        <taxon>Eurotiales</taxon>
        <taxon>Aspergillaceae</taxon>
        <taxon>Aspergillus</taxon>
        <taxon>Aspergillus subgen. Circumdati</taxon>
    </lineage>
</organism>
<feature type="compositionally biased region" description="Basic and acidic residues" evidence="1">
    <location>
        <begin position="10"/>
        <end position="21"/>
    </location>
</feature>